<protein>
    <submittedName>
        <fullName evidence="2">Uncharacterized protein</fullName>
    </submittedName>
</protein>
<keyword evidence="3" id="KW-1185">Reference proteome</keyword>
<comment type="caution">
    <text evidence="2">The sequence shown here is derived from an EMBL/GenBank/DDBJ whole genome shotgun (WGS) entry which is preliminary data.</text>
</comment>
<dbReference type="AlphaFoldDB" id="A0A162Q1P0"/>
<dbReference type="EMBL" id="LRGB01000389">
    <property type="protein sequence ID" value="KZS19322.1"/>
    <property type="molecule type" value="Genomic_DNA"/>
</dbReference>
<name>A0A162Q1P0_9CRUS</name>
<dbReference type="OrthoDB" id="6352498at2759"/>
<feature type="coiled-coil region" evidence="1">
    <location>
        <begin position="19"/>
        <end position="95"/>
    </location>
</feature>
<accession>A0A162Q1P0</accession>
<evidence type="ECO:0000256" key="1">
    <source>
        <dbReference type="SAM" id="Coils"/>
    </source>
</evidence>
<gene>
    <name evidence="2" type="ORF">APZ42_014185</name>
</gene>
<sequence length="220" mass="25719">MVMEESLSWRTLMNLQIGLIESKETNTELSKQIEQLQAAKEEFNQKLERLRLSSNKEMIDSYFEDREMVSLSQEREDALTKEKSLKNDLKSARNLIGKIRLDIDHRNKSITKLELKAWDIRFVSTAFTLVKTSQNRSQEQCAETKASISIASAERCKALKDIESMRSNAEEQRSIIVRFSSNITEEKNLGETLKKRNSELKVIQTKLERRQHRQEQRIVK</sequence>
<reference evidence="2 3" key="1">
    <citation type="submission" date="2016-03" db="EMBL/GenBank/DDBJ databases">
        <title>EvidentialGene: Evidence-directed Construction of Genes on Genomes.</title>
        <authorList>
            <person name="Gilbert D.G."/>
            <person name="Choi J.-H."/>
            <person name="Mockaitis K."/>
            <person name="Colbourne J."/>
            <person name="Pfrender M."/>
        </authorList>
    </citation>
    <scope>NUCLEOTIDE SEQUENCE [LARGE SCALE GENOMIC DNA]</scope>
    <source>
        <strain evidence="2 3">Xinb3</strain>
        <tissue evidence="2">Complete organism</tissue>
    </source>
</reference>
<proteinExistence type="predicted"/>
<keyword evidence="1" id="KW-0175">Coiled coil</keyword>
<organism evidence="2 3">
    <name type="scientific">Daphnia magna</name>
    <dbReference type="NCBI Taxonomy" id="35525"/>
    <lineage>
        <taxon>Eukaryota</taxon>
        <taxon>Metazoa</taxon>
        <taxon>Ecdysozoa</taxon>
        <taxon>Arthropoda</taxon>
        <taxon>Crustacea</taxon>
        <taxon>Branchiopoda</taxon>
        <taxon>Diplostraca</taxon>
        <taxon>Cladocera</taxon>
        <taxon>Anomopoda</taxon>
        <taxon>Daphniidae</taxon>
        <taxon>Daphnia</taxon>
    </lineage>
</organism>
<evidence type="ECO:0000313" key="3">
    <source>
        <dbReference type="Proteomes" id="UP000076858"/>
    </source>
</evidence>
<evidence type="ECO:0000313" key="2">
    <source>
        <dbReference type="EMBL" id="KZS19322.1"/>
    </source>
</evidence>
<dbReference type="Proteomes" id="UP000076858">
    <property type="component" value="Unassembled WGS sequence"/>
</dbReference>